<keyword evidence="1" id="KW-1003">Cell membrane</keyword>
<dbReference type="EC" id="2.7.8.-" evidence="1"/>
<comment type="catalytic activity">
    <reaction evidence="1">
        <text>2 a 1,2-diacyl-sn-glycero-3-phospho-(1'-sn-glycerol) = a cardiolipin + glycerol</text>
        <dbReference type="Rhea" id="RHEA:31451"/>
        <dbReference type="ChEBI" id="CHEBI:17754"/>
        <dbReference type="ChEBI" id="CHEBI:62237"/>
        <dbReference type="ChEBI" id="CHEBI:64716"/>
    </reaction>
</comment>
<feature type="active site" evidence="1">
    <location>
        <position position="115"/>
    </location>
</feature>
<dbReference type="Pfam" id="PF13091">
    <property type="entry name" value="PLDc_2"/>
    <property type="match status" value="2"/>
</dbReference>
<feature type="active site" evidence="1">
    <location>
        <position position="120"/>
    </location>
</feature>
<evidence type="ECO:0000313" key="3">
    <source>
        <dbReference type="EMBL" id="NJA89558.1"/>
    </source>
</evidence>
<feature type="domain" description="PLD phosphodiesterase" evidence="2">
    <location>
        <begin position="108"/>
        <end position="135"/>
    </location>
</feature>
<dbReference type="Gene3D" id="3.30.870.10">
    <property type="entry name" value="Endonuclease Chain A"/>
    <property type="match status" value="2"/>
</dbReference>
<keyword evidence="1" id="KW-0444">Lipid biosynthesis</keyword>
<dbReference type="InterPro" id="IPR030872">
    <property type="entry name" value="Cardiolipin_synth_ClsB"/>
</dbReference>
<keyword evidence="1" id="KW-0594">Phospholipid biosynthesis</keyword>
<dbReference type="InterPro" id="IPR001736">
    <property type="entry name" value="PLipase_D/transphosphatidylase"/>
</dbReference>
<dbReference type="EMBL" id="JAATWB010000006">
    <property type="protein sequence ID" value="NJA89558.1"/>
    <property type="molecule type" value="Genomic_DNA"/>
</dbReference>
<feature type="domain" description="PLD phosphodiesterase" evidence="2">
    <location>
        <begin position="286"/>
        <end position="313"/>
    </location>
</feature>
<reference evidence="4" key="1">
    <citation type="submission" date="2020-03" db="EMBL/GenBank/DDBJ databases">
        <title>Whole-genome sequence of the purple nonsulfur bacterium Rhodocyclus tenuis DSM112.</title>
        <authorList>
            <person name="Kyndt J.A."/>
            <person name="Meyer T.E."/>
        </authorList>
    </citation>
    <scope>NUCLEOTIDE SEQUENCE [LARGE SCALE GENOMIC DNA]</scope>
    <source>
        <strain evidence="4">DSM 112</strain>
    </source>
</reference>
<evidence type="ECO:0000256" key="1">
    <source>
        <dbReference type="HAMAP-Rule" id="MF_01917"/>
    </source>
</evidence>
<dbReference type="HAMAP" id="MF_01917">
    <property type="entry name" value="Cardiolipin_synth_ClsB"/>
    <property type="match status" value="1"/>
</dbReference>
<protein>
    <recommendedName>
        <fullName evidence="1">Cardiolipin synthase B</fullName>
        <shortName evidence="1">CL synthase</shortName>
        <ecNumber evidence="1">2.7.8.-</ecNumber>
    </recommendedName>
</protein>
<evidence type="ECO:0000259" key="2">
    <source>
        <dbReference type="PROSITE" id="PS50035"/>
    </source>
</evidence>
<dbReference type="NCBIfam" id="NF008427">
    <property type="entry name" value="PRK11263.1"/>
    <property type="match status" value="1"/>
</dbReference>
<keyword evidence="1" id="KW-0443">Lipid metabolism</keyword>
<accession>A0ABX0WKV6</accession>
<comment type="caution">
    <text evidence="3">The sequence shown here is derived from an EMBL/GenBank/DDBJ whole genome shotgun (WGS) entry which is preliminary data.</text>
</comment>
<dbReference type="InterPro" id="IPR025202">
    <property type="entry name" value="PLD-like_dom"/>
</dbReference>
<keyword evidence="1 3" id="KW-0808">Transferase</keyword>
<organism evidence="3 4">
    <name type="scientific">Rhodocyclus gracilis</name>
    <dbReference type="NCBI Taxonomy" id="2929842"/>
    <lineage>
        <taxon>Bacteria</taxon>
        <taxon>Pseudomonadati</taxon>
        <taxon>Pseudomonadota</taxon>
        <taxon>Betaproteobacteria</taxon>
        <taxon>Rhodocyclales</taxon>
        <taxon>Rhodocyclaceae</taxon>
        <taxon>Rhodocyclus</taxon>
    </lineage>
</organism>
<feature type="active site" evidence="1">
    <location>
        <position position="291"/>
    </location>
</feature>
<comment type="similarity">
    <text evidence="1">Belongs to the phospholipase D family. Cardiolipin synthase subfamily. ClsB sub-subfamily.</text>
</comment>
<keyword evidence="1" id="KW-0472">Membrane</keyword>
<dbReference type="PROSITE" id="PS50035">
    <property type="entry name" value="PLD"/>
    <property type="match status" value="2"/>
</dbReference>
<gene>
    <name evidence="1 3" type="primary">clsB</name>
    <name evidence="3" type="ORF">HCX48_10020</name>
</gene>
<keyword evidence="4" id="KW-1185">Reference proteome</keyword>
<feature type="active site" evidence="1">
    <location>
        <position position="113"/>
    </location>
</feature>
<dbReference type="GO" id="GO:0016740">
    <property type="term" value="F:transferase activity"/>
    <property type="evidence" value="ECO:0007669"/>
    <property type="project" value="UniProtKB-KW"/>
</dbReference>
<comment type="subcellular location">
    <subcellularLocation>
        <location evidence="1">Cell membrane</location>
        <topology evidence="1">Peripheral membrane protein</topology>
    </subcellularLocation>
</comment>
<sequence length="393" mass="43649">MHLNFVGGNRLTLLTCGGEYFPALRAAIDAASQDVHLESYLFADDATGREIAAALARAARRGIRVRLLVDGFGARDSLPALTEHISSAGGAVLAYRPEIARFSLNRQRLRRMHRKLALIDGHIAFIGGINVIDDLDTPHQTAPRFDFAVRVEGPLLADIDDALWRLWRAVSWTSLRQHAPRPQKLTALPCGGQRAALVVRDNLRHRRAIENAYLDAIAAARDDILIANAYFLPTPRFLRALRAAAARGVRVSLLLQGHVEFCLLHYATQSLYDDLLVSGVRIHLYQRGFLHAKVAVIDTDWATVGSSNIDPFSLLAAREANLVVHDPAFASELRAQLSRAMREDAGELPAAHWRKHRWLARQWRHLAYALISLAVGLSGFGRRPARRSRAPRA</sequence>
<feature type="active site" evidence="1">
    <location>
        <position position="298"/>
    </location>
</feature>
<dbReference type="RefSeq" id="WP_167682060.1">
    <property type="nucleotide sequence ID" value="NZ_JAATWB010000006.1"/>
</dbReference>
<feature type="active site" evidence="1">
    <location>
        <position position="293"/>
    </location>
</feature>
<dbReference type="SMART" id="SM00155">
    <property type="entry name" value="PLDc"/>
    <property type="match status" value="2"/>
</dbReference>
<evidence type="ECO:0000313" key="4">
    <source>
        <dbReference type="Proteomes" id="UP000720344"/>
    </source>
</evidence>
<comment type="function">
    <text evidence="1">Catalyzes the phosphatidyl group transfer from one phosphatidylglycerol molecule to another to form cardiolipin (CL) (diphosphatidylglycerol) and glycerol.</text>
</comment>
<dbReference type="PANTHER" id="PTHR21248">
    <property type="entry name" value="CARDIOLIPIN SYNTHASE"/>
    <property type="match status" value="1"/>
</dbReference>
<dbReference type="PANTHER" id="PTHR21248:SF22">
    <property type="entry name" value="PHOSPHOLIPASE D"/>
    <property type="match status" value="1"/>
</dbReference>
<keyword evidence="1" id="KW-1208">Phospholipid metabolism</keyword>
<dbReference type="SUPFAM" id="SSF56024">
    <property type="entry name" value="Phospholipase D/nuclease"/>
    <property type="match status" value="2"/>
</dbReference>
<proteinExistence type="inferred from homology"/>
<dbReference type="Proteomes" id="UP000720344">
    <property type="component" value="Unassembled WGS sequence"/>
</dbReference>
<dbReference type="CDD" id="cd09159">
    <property type="entry name" value="PLDc_ybhO_like_2"/>
    <property type="match status" value="1"/>
</dbReference>
<name>A0ABX0WKV6_9RHOO</name>